<proteinExistence type="inferred from homology"/>
<keyword evidence="7 10" id="KW-0472">Membrane</keyword>
<dbReference type="GO" id="GO:0005886">
    <property type="term" value="C:plasma membrane"/>
    <property type="evidence" value="ECO:0007669"/>
    <property type="project" value="UniProtKB-SubCell"/>
</dbReference>
<comment type="caution">
    <text evidence="10">Lacks conserved residue(s) required for the propagation of feature annotation.</text>
</comment>
<keyword evidence="3 10" id="KW-0716">Sensory transduction</keyword>
<dbReference type="AlphaFoldDB" id="A0A4E0RQ33"/>
<evidence type="ECO:0000256" key="1">
    <source>
        <dbReference type="ARBA" id="ARBA00004651"/>
    </source>
</evidence>
<keyword evidence="2" id="KW-1003">Cell membrane</keyword>
<reference evidence="11" key="1">
    <citation type="submission" date="2019-02" db="EMBL/GenBank/DDBJ databases">
        <title>Genome of the parasitoid wasp Diachasma alloeum, an emerging model for ecological speciation and transitions to asexual reproduction.</title>
        <authorList>
            <person name="Robertson H.M."/>
            <person name="Walden K.K."/>
            <person name="Tvedte E.S."/>
            <person name="Hood G.R."/>
            <person name="Feder J.L."/>
            <person name="Forbes A.A."/>
            <person name="Logsdon J.M."/>
            <person name="Mcelroy K.E."/>
        </authorList>
    </citation>
    <scope>NUCLEOTIDE SEQUENCE [LARGE SCALE GENOMIC DNA]</scope>
    <source>
        <strain evidence="11">Michigan</strain>
    </source>
</reference>
<dbReference type="GO" id="GO:0007165">
    <property type="term" value="P:signal transduction"/>
    <property type="evidence" value="ECO:0007669"/>
    <property type="project" value="UniProtKB-KW"/>
</dbReference>
<evidence type="ECO:0000313" key="12">
    <source>
        <dbReference type="Proteomes" id="UP000297026"/>
    </source>
</evidence>
<evidence type="ECO:0000256" key="3">
    <source>
        <dbReference type="ARBA" id="ARBA00022606"/>
    </source>
</evidence>
<feature type="transmembrane region" description="Helical" evidence="10">
    <location>
        <begin position="150"/>
        <end position="182"/>
    </location>
</feature>
<comment type="similarity">
    <text evidence="10">Belongs to the insect chemoreceptor superfamily. Heteromeric odorant receptor channel (TC 1.A.69) family.</text>
</comment>
<evidence type="ECO:0000256" key="2">
    <source>
        <dbReference type="ARBA" id="ARBA00022475"/>
    </source>
</evidence>
<gene>
    <name evidence="11" type="primary">Or180</name>
    <name evidence="11" type="ORF">DALL_DALL000032</name>
</gene>
<keyword evidence="4 10" id="KW-0812">Transmembrane</keyword>
<dbReference type="InterPro" id="IPR004117">
    <property type="entry name" value="7tm6_olfct_rcpt"/>
</dbReference>
<protein>
    <recommendedName>
        <fullName evidence="10">Odorant receptor</fullName>
    </recommendedName>
</protein>
<dbReference type="PANTHER" id="PTHR21137:SF35">
    <property type="entry name" value="ODORANT RECEPTOR 19A-RELATED"/>
    <property type="match status" value="1"/>
</dbReference>
<dbReference type="GO" id="GO:0004984">
    <property type="term" value="F:olfactory receptor activity"/>
    <property type="evidence" value="ECO:0007669"/>
    <property type="project" value="InterPro"/>
</dbReference>
<feature type="transmembrane region" description="Helical" evidence="10">
    <location>
        <begin position="228"/>
        <end position="249"/>
    </location>
</feature>
<dbReference type="GO" id="GO:0005549">
    <property type="term" value="F:odorant binding"/>
    <property type="evidence" value="ECO:0007669"/>
    <property type="project" value="InterPro"/>
</dbReference>
<evidence type="ECO:0000256" key="4">
    <source>
        <dbReference type="ARBA" id="ARBA00022692"/>
    </source>
</evidence>
<accession>A0A4E0RQ33</accession>
<keyword evidence="9 10" id="KW-0807">Transducer</keyword>
<evidence type="ECO:0000313" key="11">
    <source>
        <dbReference type="EMBL" id="THK32874.1"/>
    </source>
</evidence>
<dbReference type="OrthoDB" id="7548151at2759"/>
<feature type="transmembrane region" description="Helical" evidence="10">
    <location>
        <begin position="93"/>
        <end position="114"/>
    </location>
</feature>
<evidence type="ECO:0000256" key="6">
    <source>
        <dbReference type="ARBA" id="ARBA00022989"/>
    </source>
</evidence>
<feature type="transmembrane region" description="Helical" evidence="10">
    <location>
        <begin position="326"/>
        <end position="349"/>
    </location>
</feature>
<keyword evidence="8 10" id="KW-0675">Receptor</keyword>
<sequence>MSANSKLPEYVAFYQTTKTLLSVAGLWLSGNPGSFYSRLPFLFIIVLSITGFGILMFVLHHITRIAIVVRGMSIGTTLSDERMRKLMLAGATTVRRICFIIVFTIGLGVVVFILTPSMSIINQKRHGVQPVKYSLIYPALYPWDPSEYGVLYQIHFIIDILASVSMFCVTCGVDGLFALYIFQMTGQLRIMSYRLTHLNEEENIQIVIKECSQQYQILLKCRDSIEDIFGPLVLWMMGTNAIVLCALMFQLSQMTSISIVRGIFIINYLIMKTVQTYIYTWSGTSLITQSEKYHQAVYDINWLGKRTIMSSIIIMLNQRPLYLKPFGFSVISMNMFVMILKTTVSYFGLLKAMEKKSG</sequence>
<keyword evidence="5 10" id="KW-0552">Olfaction</keyword>
<name>A0A4E0RQ33_9HYME</name>
<comment type="subcellular location">
    <subcellularLocation>
        <location evidence="1 10">Cell membrane</location>
        <topology evidence="1 10">Multi-pass membrane protein</topology>
    </subcellularLocation>
</comment>
<evidence type="ECO:0000256" key="8">
    <source>
        <dbReference type="ARBA" id="ARBA00023170"/>
    </source>
</evidence>
<keyword evidence="12" id="KW-1185">Reference proteome</keyword>
<evidence type="ECO:0000256" key="9">
    <source>
        <dbReference type="ARBA" id="ARBA00023224"/>
    </source>
</evidence>
<organism evidence="11 12">
    <name type="scientific">Diachasma alloeum</name>
    <dbReference type="NCBI Taxonomy" id="454923"/>
    <lineage>
        <taxon>Eukaryota</taxon>
        <taxon>Metazoa</taxon>
        <taxon>Ecdysozoa</taxon>
        <taxon>Arthropoda</taxon>
        <taxon>Hexapoda</taxon>
        <taxon>Insecta</taxon>
        <taxon>Pterygota</taxon>
        <taxon>Neoptera</taxon>
        <taxon>Endopterygota</taxon>
        <taxon>Hymenoptera</taxon>
        <taxon>Apocrita</taxon>
        <taxon>Ichneumonoidea</taxon>
        <taxon>Braconidae</taxon>
        <taxon>Opiinae</taxon>
        <taxon>Diachasma</taxon>
    </lineage>
</organism>
<evidence type="ECO:0000256" key="10">
    <source>
        <dbReference type="RuleBase" id="RU351113"/>
    </source>
</evidence>
<dbReference type="PANTHER" id="PTHR21137">
    <property type="entry name" value="ODORANT RECEPTOR"/>
    <property type="match status" value="1"/>
</dbReference>
<evidence type="ECO:0000256" key="7">
    <source>
        <dbReference type="ARBA" id="ARBA00023136"/>
    </source>
</evidence>
<evidence type="ECO:0000256" key="5">
    <source>
        <dbReference type="ARBA" id="ARBA00022725"/>
    </source>
</evidence>
<dbReference type="EMBL" id="ML158563">
    <property type="protein sequence ID" value="THK32874.1"/>
    <property type="molecule type" value="Genomic_DNA"/>
</dbReference>
<dbReference type="Proteomes" id="UP000297026">
    <property type="component" value="Unassembled WGS sequence"/>
</dbReference>
<feature type="transmembrane region" description="Helical" evidence="10">
    <location>
        <begin position="41"/>
        <end position="62"/>
    </location>
</feature>
<dbReference type="Pfam" id="PF02949">
    <property type="entry name" value="7tm_6"/>
    <property type="match status" value="1"/>
</dbReference>
<keyword evidence="6 10" id="KW-1133">Transmembrane helix</keyword>